<dbReference type="RefSeq" id="WP_025747838.1">
    <property type="nucleotide sequence ID" value="NZ_FOXR01000009.1"/>
</dbReference>
<evidence type="ECO:0000256" key="7">
    <source>
        <dbReference type="SAM" id="Phobius"/>
    </source>
</evidence>
<feature type="transmembrane region" description="Helical" evidence="7">
    <location>
        <begin position="256"/>
        <end position="282"/>
    </location>
</feature>
<feature type="transmembrane region" description="Helical" evidence="7">
    <location>
        <begin position="176"/>
        <end position="196"/>
    </location>
</feature>
<gene>
    <name evidence="8" type="ORF">SAMN05444406_10932</name>
</gene>
<feature type="transmembrane region" description="Helical" evidence="7">
    <location>
        <begin position="348"/>
        <end position="371"/>
    </location>
</feature>
<dbReference type="PROSITE" id="PS00610">
    <property type="entry name" value="NA_NEUROTRAN_SYMP_1"/>
    <property type="match status" value="1"/>
</dbReference>
<keyword evidence="4 7" id="KW-1133">Transmembrane helix</keyword>
<name>A0A1I5UZR3_9FIRM</name>
<feature type="transmembrane region" description="Helical" evidence="7">
    <location>
        <begin position="391"/>
        <end position="410"/>
    </location>
</feature>
<dbReference type="SUPFAM" id="SSF161070">
    <property type="entry name" value="SNF-like"/>
    <property type="match status" value="1"/>
</dbReference>
<evidence type="ECO:0000256" key="4">
    <source>
        <dbReference type="ARBA" id="ARBA00022989"/>
    </source>
</evidence>
<dbReference type="PRINTS" id="PR00176">
    <property type="entry name" value="NANEUSMPORT"/>
</dbReference>
<accession>A0A1I5UZR3</accession>
<evidence type="ECO:0000256" key="3">
    <source>
        <dbReference type="ARBA" id="ARBA00022692"/>
    </source>
</evidence>
<keyword evidence="2 6" id="KW-0813">Transport</keyword>
<feature type="transmembrane region" description="Helical" evidence="7">
    <location>
        <begin position="307"/>
        <end position="328"/>
    </location>
</feature>
<dbReference type="InterPro" id="IPR037272">
    <property type="entry name" value="SNS_sf"/>
</dbReference>
<comment type="similarity">
    <text evidence="6">Belongs to the sodium:neurotransmitter symporter (SNF) (TC 2.A.22) family.</text>
</comment>
<dbReference type="CDD" id="cd10336">
    <property type="entry name" value="SLC6sbd_Tyt1-Like"/>
    <property type="match status" value="1"/>
</dbReference>
<dbReference type="PANTHER" id="PTHR42948:SF1">
    <property type="entry name" value="TRANSPORTER"/>
    <property type="match status" value="1"/>
</dbReference>
<evidence type="ECO:0000256" key="6">
    <source>
        <dbReference type="RuleBase" id="RU003732"/>
    </source>
</evidence>
<dbReference type="OrthoDB" id="9762833at2"/>
<proteinExistence type="inferred from homology"/>
<feature type="transmembrane region" description="Helical" evidence="7">
    <location>
        <begin position="431"/>
        <end position="452"/>
    </location>
</feature>
<dbReference type="AlphaFoldDB" id="A0A1I5UZR3"/>
<dbReference type="Pfam" id="PF00209">
    <property type="entry name" value="SNF"/>
    <property type="match status" value="2"/>
</dbReference>
<sequence length="457" mass="50772">MEKRERFASRLGFILISAGCAIGLGDVWRFPYITGQYGGGIFVLVYLIFIFLLGLPIITMELAVGRASQKSIATSFNVLEKKGQKWHWMGYAGVAGNYILMMFYTTIAGWMLAYFYKFMTGQFEGLDTQQIGQVFTDFIANPVEMTIWMVITTVICFGICSLGLQEGVEKVTKVMMVLLLAIIVVLAVKSMTLPNASEGLRFYLMPDVNRIKEYGIWEVVFAAMSQAFFTLSIGIGSLAIFGSYIEKERSLLGESINIAMLDTAISLIAGLIIFPACFAFNVDPGQGPGLVFVTLPNIFNSMAGGRIWGSLFFIFMTFAAYSTVIAVFENIISFGVDLWGWSRKKASIINMFLIIVLSMPCVLGFNVLSWIQPLGEGTGILDLEDFILSYNLLPLGSLVYVLFCVTRYGWGFDNYLKEVNTGEGLKMPRVLKGYLTWILPAIIIVVLIQGYINVFGK</sequence>
<dbReference type="InterPro" id="IPR000175">
    <property type="entry name" value="Na/ntran_symport"/>
</dbReference>
<feature type="transmembrane region" description="Helical" evidence="7">
    <location>
        <begin position="216"/>
        <end position="244"/>
    </location>
</feature>
<reference evidence="8 9" key="1">
    <citation type="submission" date="2016-10" db="EMBL/GenBank/DDBJ databases">
        <authorList>
            <person name="de Groot N.N."/>
        </authorList>
    </citation>
    <scope>NUCLEOTIDE SEQUENCE [LARGE SCALE GENOMIC DNA]</scope>
    <source>
        <strain evidence="8 9">DSM 20678</strain>
    </source>
</reference>
<dbReference type="GO" id="GO:0015293">
    <property type="term" value="F:symporter activity"/>
    <property type="evidence" value="ECO:0007669"/>
    <property type="project" value="UniProtKB-KW"/>
</dbReference>
<feature type="transmembrane region" description="Helical" evidence="7">
    <location>
        <begin position="91"/>
        <end position="116"/>
    </location>
</feature>
<keyword evidence="6" id="KW-0769">Symport</keyword>
<organism evidence="8 9">
    <name type="scientific">Caldicoprobacter faecalis</name>
    <dbReference type="NCBI Taxonomy" id="937334"/>
    <lineage>
        <taxon>Bacteria</taxon>
        <taxon>Bacillati</taxon>
        <taxon>Bacillota</taxon>
        <taxon>Clostridia</taxon>
        <taxon>Caldicoprobacterales</taxon>
        <taxon>Caldicoprobacteraceae</taxon>
        <taxon>Caldicoprobacter</taxon>
    </lineage>
</organism>
<evidence type="ECO:0000256" key="5">
    <source>
        <dbReference type="ARBA" id="ARBA00023136"/>
    </source>
</evidence>
<protein>
    <recommendedName>
        <fullName evidence="6">Transporter</fullName>
    </recommendedName>
</protein>
<keyword evidence="9" id="KW-1185">Reference proteome</keyword>
<dbReference type="Proteomes" id="UP000198577">
    <property type="component" value="Unassembled WGS sequence"/>
</dbReference>
<evidence type="ECO:0000256" key="1">
    <source>
        <dbReference type="ARBA" id="ARBA00004141"/>
    </source>
</evidence>
<feature type="transmembrane region" description="Helical" evidence="7">
    <location>
        <begin position="145"/>
        <end position="164"/>
    </location>
</feature>
<dbReference type="PROSITE" id="PS50267">
    <property type="entry name" value="NA_NEUROTRAN_SYMP_3"/>
    <property type="match status" value="1"/>
</dbReference>
<keyword evidence="3 6" id="KW-0812">Transmembrane</keyword>
<keyword evidence="5 7" id="KW-0472">Membrane</keyword>
<dbReference type="GO" id="GO:0016020">
    <property type="term" value="C:membrane"/>
    <property type="evidence" value="ECO:0007669"/>
    <property type="project" value="UniProtKB-SubCell"/>
</dbReference>
<feature type="transmembrane region" description="Helical" evidence="7">
    <location>
        <begin position="37"/>
        <end position="58"/>
    </location>
</feature>
<dbReference type="InterPro" id="IPR047218">
    <property type="entry name" value="YocR/YhdH-like"/>
</dbReference>
<dbReference type="EMBL" id="FOXR01000009">
    <property type="protein sequence ID" value="SFQ00774.1"/>
    <property type="molecule type" value="Genomic_DNA"/>
</dbReference>
<evidence type="ECO:0000313" key="9">
    <source>
        <dbReference type="Proteomes" id="UP000198577"/>
    </source>
</evidence>
<evidence type="ECO:0000256" key="2">
    <source>
        <dbReference type="ARBA" id="ARBA00022448"/>
    </source>
</evidence>
<comment type="subcellular location">
    <subcellularLocation>
        <location evidence="1">Membrane</location>
        <topology evidence="1">Multi-pass membrane protein</topology>
    </subcellularLocation>
</comment>
<dbReference type="NCBIfam" id="NF037979">
    <property type="entry name" value="Na_transp"/>
    <property type="match status" value="1"/>
</dbReference>
<evidence type="ECO:0000313" key="8">
    <source>
        <dbReference type="EMBL" id="SFQ00774.1"/>
    </source>
</evidence>
<feature type="transmembrane region" description="Helical" evidence="7">
    <location>
        <begin position="7"/>
        <end position="25"/>
    </location>
</feature>
<dbReference type="PANTHER" id="PTHR42948">
    <property type="entry name" value="TRANSPORTER"/>
    <property type="match status" value="1"/>
</dbReference>